<evidence type="ECO:0008006" key="4">
    <source>
        <dbReference type="Google" id="ProtNLM"/>
    </source>
</evidence>
<dbReference type="AlphaFoldDB" id="A0A0D2KMT4"/>
<keyword evidence="1" id="KW-0175">Coiled coil</keyword>
<feature type="coiled-coil region" evidence="1">
    <location>
        <begin position="28"/>
        <end position="62"/>
    </location>
</feature>
<evidence type="ECO:0000313" key="3">
    <source>
        <dbReference type="Proteomes" id="UP000054270"/>
    </source>
</evidence>
<dbReference type="OrthoDB" id="3365698at2759"/>
<evidence type="ECO:0000313" key="2">
    <source>
        <dbReference type="EMBL" id="KJA15917.1"/>
    </source>
</evidence>
<dbReference type="InterPro" id="IPR032675">
    <property type="entry name" value="LRR_dom_sf"/>
</dbReference>
<organism evidence="2 3">
    <name type="scientific">Hypholoma sublateritium (strain FD-334 SS-4)</name>
    <dbReference type="NCBI Taxonomy" id="945553"/>
    <lineage>
        <taxon>Eukaryota</taxon>
        <taxon>Fungi</taxon>
        <taxon>Dikarya</taxon>
        <taxon>Basidiomycota</taxon>
        <taxon>Agaricomycotina</taxon>
        <taxon>Agaricomycetes</taxon>
        <taxon>Agaricomycetidae</taxon>
        <taxon>Agaricales</taxon>
        <taxon>Agaricineae</taxon>
        <taxon>Strophariaceae</taxon>
        <taxon>Hypholoma</taxon>
    </lineage>
</organism>
<evidence type="ECO:0000256" key="1">
    <source>
        <dbReference type="SAM" id="Coils"/>
    </source>
</evidence>
<proteinExistence type="predicted"/>
<dbReference type="SUPFAM" id="SSF52047">
    <property type="entry name" value="RNI-like"/>
    <property type="match status" value="1"/>
</dbReference>
<reference evidence="3" key="1">
    <citation type="submission" date="2014-04" db="EMBL/GenBank/DDBJ databases">
        <title>Evolutionary Origins and Diversification of the Mycorrhizal Mutualists.</title>
        <authorList>
            <consortium name="DOE Joint Genome Institute"/>
            <consortium name="Mycorrhizal Genomics Consortium"/>
            <person name="Kohler A."/>
            <person name="Kuo A."/>
            <person name="Nagy L.G."/>
            <person name="Floudas D."/>
            <person name="Copeland A."/>
            <person name="Barry K.W."/>
            <person name="Cichocki N."/>
            <person name="Veneault-Fourrey C."/>
            <person name="LaButti K."/>
            <person name="Lindquist E.A."/>
            <person name="Lipzen A."/>
            <person name="Lundell T."/>
            <person name="Morin E."/>
            <person name="Murat C."/>
            <person name="Riley R."/>
            <person name="Ohm R."/>
            <person name="Sun H."/>
            <person name="Tunlid A."/>
            <person name="Henrissat B."/>
            <person name="Grigoriev I.V."/>
            <person name="Hibbett D.S."/>
            <person name="Martin F."/>
        </authorList>
    </citation>
    <scope>NUCLEOTIDE SEQUENCE [LARGE SCALE GENOMIC DNA]</scope>
    <source>
        <strain evidence="3">FD-334 SS-4</strain>
    </source>
</reference>
<sequence>MASESLGHLLTTNQAPTDHERVRLKETVAGYDDKLNSINQKISALEEQLRILNTEKTALLEASAPFRRALTPFRQLPEDVVRAIFVACLETRWNPTMANTEAPVLLTQISRATRMIALTTPELWASIHIPIIVCVRTEVMDIAKSIMTARAEGVKEWLLRRSGNLPLHISVYESREYGPTTRSLDSDSGVIDVLIDVLVACSSRWKTVHFLCRPTFLSHISPLNRSDVPLLQSLTMSTFVNLEEEDNLWINSDILKAPMLQTFRQTGAGEASLYPVNWPNLTHLCCTEINSDNMDGLAHVLHQAIALVRLDLFVTGSEPPSLGSISLPYLTTLVVTEYSAHLHELGEGIFGSIHAPSLDIISYNTKIYNIARSPGLIACLKRSSNIRELSIGRPSSLDILIEYLSHCPSLLTLHIPAPDHIFDPPLLNPSNSTIFNALTKDDPAQCLCPQLEYFRYEPPLVVSLPALRDFLIRRNGTIPGMSCLKAVVMNVEYDPIEEPLIKAIQSADVVGDTRLEVSFRKVIAYSPGLAQGINRATSSVDDWWPSGIVDDMTYLC</sequence>
<gene>
    <name evidence="2" type="ORF">HYPSUDRAFT_47978</name>
</gene>
<protein>
    <recommendedName>
        <fullName evidence="4">F-box domain-containing protein</fullName>
    </recommendedName>
</protein>
<accession>A0A0D2KMT4</accession>
<dbReference type="EMBL" id="KN817632">
    <property type="protein sequence ID" value="KJA15917.1"/>
    <property type="molecule type" value="Genomic_DNA"/>
</dbReference>
<keyword evidence="3" id="KW-1185">Reference proteome</keyword>
<name>A0A0D2KMT4_HYPSF</name>
<dbReference type="Gene3D" id="3.80.10.10">
    <property type="entry name" value="Ribonuclease Inhibitor"/>
    <property type="match status" value="1"/>
</dbReference>
<dbReference type="Proteomes" id="UP000054270">
    <property type="component" value="Unassembled WGS sequence"/>
</dbReference>